<dbReference type="InterPro" id="IPR016195">
    <property type="entry name" value="Pol/histidinol_Pase-like"/>
</dbReference>
<dbReference type="GO" id="GO:0004534">
    <property type="term" value="F:5'-3' RNA exonuclease activity"/>
    <property type="evidence" value="ECO:0007669"/>
    <property type="project" value="TreeGrafter"/>
</dbReference>
<proteinExistence type="predicted"/>
<dbReference type="SUPFAM" id="SSF89550">
    <property type="entry name" value="PHP domain-like"/>
    <property type="match status" value="1"/>
</dbReference>
<dbReference type="InterPro" id="IPR004013">
    <property type="entry name" value="PHP_dom"/>
</dbReference>
<sequence>MNSLQLSKPLSECRIDLHCHSLCSDGALTPEELLMRASNNQVDILALTDHDTIDGYETAKAAGAALSPRVDVISGVEISCAWEGMEIHIVGLHFDVTNTALLTLLAAQAERRSLRAKTIAARLQAKGLEDAWGKVKRIAGDGQVTRAHFARLIVKEGWVSQEKTAFKKYLRKGRKAYVSPPWCSIEEAISVIQGAGGLSVLAHPLDYKMSESWLHRLYQYFSEAGGAATEVAQCQQTPNQRQKLADLAKQYKLLASQGSDFHFPGGRRELGRSLHLPEGLTPVWQRWNEV</sequence>
<dbReference type="AlphaFoldDB" id="A0AA42B7K8"/>
<gene>
    <name evidence="2" type="ORF">NAF29_07390</name>
</gene>
<dbReference type="EMBL" id="JAMQGP010000002">
    <property type="protein sequence ID" value="MCM2679493.1"/>
    <property type="molecule type" value="Genomic_DNA"/>
</dbReference>
<dbReference type="SMART" id="SM00481">
    <property type="entry name" value="POLIIIAc"/>
    <property type="match status" value="1"/>
</dbReference>
<feature type="domain" description="Polymerase/histidinol phosphatase N-terminal" evidence="1">
    <location>
        <begin position="15"/>
        <end position="82"/>
    </location>
</feature>
<reference evidence="2 3" key="1">
    <citation type="journal article" date="2013" name="Antonie Van Leeuwenhoek">
        <title>Echinimonas agarilytica gen. nov., sp. nov., a new gammaproteobacterium isolated from the sea urchin Strongylocentrotus intermedius.</title>
        <authorList>
            <person name="Nedashkovskaya O.I."/>
            <person name="Stenkova A.M."/>
            <person name="Zhukova N.V."/>
            <person name="Van Trappen S."/>
            <person name="Lee J.S."/>
            <person name="Kim S.B."/>
        </authorList>
    </citation>
    <scope>NUCLEOTIDE SEQUENCE [LARGE SCALE GENOMIC DNA]</scope>
    <source>
        <strain evidence="2 3">KMM 6351</strain>
    </source>
</reference>
<dbReference type="PANTHER" id="PTHR42924">
    <property type="entry name" value="EXONUCLEASE"/>
    <property type="match status" value="1"/>
</dbReference>
<dbReference type="Gene3D" id="3.20.20.140">
    <property type="entry name" value="Metal-dependent hydrolases"/>
    <property type="match status" value="1"/>
</dbReference>
<dbReference type="RefSeq" id="WP_251260872.1">
    <property type="nucleotide sequence ID" value="NZ_JAMQGP010000002.1"/>
</dbReference>
<organism evidence="2 3">
    <name type="scientific">Echinimonas agarilytica</name>
    <dbReference type="NCBI Taxonomy" id="1215918"/>
    <lineage>
        <taxon>Bacteria</taxon>
        <taxon>Pseudomonadati</taxon>
        <taxon>Pseudomonadota</taxon>
        <taxon>Gammaproteobacteria</taxon>
        <taxon>Alteromonadales</taxon>
        <taxon>Echinimonadaceae</taxon>
        <taxon>Echinimonas</taxon>
    </lineage>
</organism>
<dbReference type="Proteomes" id="UP001165393">
    <property type="component" value="Unassembled WGS sequence"/>
</dbReference>
<name>A0AA42B7K8_9GAMM</name>
<accession>A0AA42B7K8</accession>
<comment type="caution">
    <text evidence="2">The sequence shown here is derived from an EMBL/GenBank/DDBJ whole genome shotgun (WGS) entry which is preliminary data.</text>
</comment>
<evidence type="ECO:0000313" key="3">
    <source>
        <dbReference type="Proteomes" id="UP001165393"/>
    </source>
</evidence>
<dbReference type="Gene3D" id="1.10.150.650">
    <property type="match status" value="1"/>
</dbReference>
<dbReference type="InterPro" id="IPR003141">
    <property type="entry name" value="Pol/His_phosphatase_N"/>
</dbReference>
<dbReference type="Pfam" id="PF02811">
    <property type="entry name" value="PHP"/>
    <property type="match status" value="1"/>
</dbReference>
<keyword evidence="3" id="KW-1185">Reference proteome</keyword>
<dbReference type="PANTHER" id="PTHR42924:SF3">
    <property type="entry name" value="POLYMERASE_HISTIDINOL PHOSPHATASE N-TERMINAL DOMAIN-CONTAINING PROTEIN"/>
    <property type="match status" value="1"/>
</dbReference>
<evidence type="ECO:0000313" key="2">
    <source>
        <dbReference type="EMBL" id="MCM2679493.1"/>
    </source>
</evidence>
<evidence type="ECO:0000259" key="1">
    <source>
        <dbReference type="SMART" id="SM00481"/>
    </source>
</evidence>
<protein>
    <submittedName>
        <fullName evidence="2">PHP domain-containing protein</fullName>
    </submittedName>
</protein>
<dbReference type="InterPro" id="IPR052018">
    <property type="entry name" value="PHP_domain"/>
</dbReference>
<dbReference type="GO" id="GO:0035312">
    <property type="term" value="F:5'-3' DNA exonuclease activity"/>
    <property type="evidence" value="ECO:0007669"/>
    <property type="project" value="TreeGrafter"/>
</dbReference>
<dbReference type="CDD" id="cd07438">
    <property type="entry name" value="PHP_HisPPase_AMP"/>
    <property type="match status" value="1"/>
</dbReference>